<protein>
    <submittedName>
        <fullName evidence="1">Uncharacterized protein</fullName>
    </submittedName>
</protein>
<dbReference type="EMBL" id="CP019239">
    <property type="protein sequence ID" value="APW42010.1"/>
    <property type="molecule type" value="Genomic_DNA"/>
</dbReference>
<dbReference type="AlphaFoldDB" id="A0A1P8K7N3"/>
<dbReference type="Proteomes" id="UP000186110">
    <property type="component" value="Chromosome"/>
</dbReference>
<evidence type="ECO:0000313" key="2">
    <source>
        <dbReference type="Proteomes" id="UP000186110"/>
    </source>
</evidence>
<gene>
    <name evidence="1" type="ORF">RS694_05300</name>
</gene>
<keyword evidence="2" id="KW-1185">Reference proteome</keyword>
<evidence type="ECO:0000313" key="1">
    <source>
        <dbReference type="EMBL" id="APW42010.1"/>
    </source>
</evidence>
<dbReference type="KEGG" id="rsb:RS694_05300"/>
<organism evidence="1 2">
    <name type="scientific">Rhodoferax saidenbachensis</name>
    <dbReference type="NCBI Taxonomy" id="1484693"/>
    <lineage>
        <taxon>Bacteria</taxon>
        <taxon>Pseudomonadati</taxon>
        <taxon>Pseudomonadota</taxon>
        <taxon>Betaproteobacteria</taxon>
        <taxon>Burkholderiales</taxon>
        <taxon>Comamonadaceae</taxon>
        <taxon>Rhodoferax</taxon>
    </lineage>
</organism>
<accession>A0A1P8K7N3</accession>
<name>A0A1P8K7N3_9BURK</name>
<reference evidence="1 2" key="1">
    <citation type="submission" date="2017-01" db="EMBL/GenBank/DDBJ databases">
        <authorList>
            <person name="Mah S.A."/>
            <person name="Swanson W.J."/>
            <person name="Moy G.W."/>
            <person name="Vacquier V.D."/>
        </authorList>
    </citation>
    <scope>NUCLEOTIDE SEQUENCE [LARGE SCALE GENOMIC DNA]</scope>
    <source>
        <strain evidence="1 2">DSM 22694</strain>
    </source>
</reference>
<dbReference type="STRING" id="1484693.RS694_05300"/>
<proteinExistence type="predicted"/>
<sequence length="143" mass="15645">MLPAELIGAKVRHVMVHDVKVMHLADGAMVQRYGAVDIWTEGDAIVLRSSPLYRCPPLSSGMAGRASTGATVTVCSHEEADHLSSRLSPRWEPMMMHSQVIAAFNPDEAAVCLRSSDGEATWITYSADLRRFVVDGLVREPQP</sequence>